<name>A0A182RCZ9_ANOFN</name>
<reference evidence="1" key="1">
    <citation type="submission" date="2020-05" db="UniProtKB">
        <authorList>
            <consortium name="EnsemblMetazoa"/>
        </authorList>
    </citation>
    <scope>IDENTIFICATION</scope>
    <source>
        <strain evidence="1">FUMOZ</strain>
    </source>
</reference>
<dbReference type="STRING" id="62324.A0A182RCZ9"/>
<dbReference type="VEuPathDB" id="VectorBase:AFUN2_001911"/>
<organism evidence="1">
    <name type="scientific">Anopheles funestus</name>
    <name type="common">African malaria mosquito</name>
    <dbReference type="NCBI Taxonomy" id="62324"/>
    <lineage>
        <taxon>Eukaryota</taxon>
        <taxon>Metazoa</taxon>
        <taxon>Ecdysozoa</taxon>
        <taxon>Arthropoda</taxon>
        <taxon>Hexapoda</taxon>
        <taxon>Insecta</taxon>
        <taxon>Pterygota</taxon>
        <taxon>Neoptera</taxon>
        <taxon>Endopterygota</taxon>
        <taxon>Diptera</taxon>
        <taxon>Nematocera</taxon>
        <taxon>Culicoidea</taxon>
        <taxon>Culicidae</taxon>
        <taxon>Anophelinae</taxon>
        <taxon>Anopheles</taxon>
    </lineage>
</organism>
<sequence>MVVDWKNRDEMKIERGKDRDERRRGSNWLHIGMFNRIRICSLLSPEAQWLEVSKKFEDRWNFPHVIEAMDGKHVGVSSPGHSGFEYFNYKNFFSIVLLVVVDAEYNFIFADVVGKGDTHAPHCLCAIG</sequence>
<protein>
    <recommendedName>
        <fullName evidence="2">DDE Tnp4 domain-containing protein</fullName>
    </recommendedName>
</protein>
<accession>A0A182RCZ9</accession>
<evidence type="ECO:0008006" key="2">
    <source>
        <dbReference type="Google" id="ProtNLM"/>
    </source>
</evidence>
<dbReference type="VEuPathDB" id="VectorBase:AFUN004068"/>
<evidence type="ECO:0000313" key="1">
    <source>
        <dbReference type="EnsemblMetazoa" id="AFUN004068-PA"/>
    </source>
</evidence>
<dbReference type="EnsemblMetazoa" id="AFUN004068-RA">
    <property type="protein sequence ID" value="AFUN004068-PA"/>
    <property type="gene ID" value="AFUN004068"/>
</dbReference>
<proteinExistence type="predicted"/>
<dbReference type="AlphaFoldDB" id="A0A182RCZ9"/>